<dbReference type="AlphaFoldDB" id="X1JGC1"/>
<protein>
    <submittedName>
        <fullName evidence="1">Uncharacterized protein</fullName>
    </submittedName>
</protein>
<name>X1JGC1_9ZZZZ</name>
<organism evidence="1">
    <name type="scientific">marine sediment metagenome</name>
    <dbReference type="NCBI Taxonomy" id="412755"/>
    <lineage>
        <taxon>unclassified sequences</taxon>
        <taxon>metagenomes</taxon>
        <taxon>ecological metagenomes</taxon>
    </lineage>
</organism>
<gene>
    <name evidence="1" type="ORF">S03H2_66420</name>
</gene>
<accession>X1JGC1</accession>
<comment type="caution">
    <text evidence="1">The sequence shown here is derived from an EMBL/GenBank/DDBJ whole genome shotgun (WGS) entry which is preliminary data.</text>
</comment>
<sequence length="134" mass="13981">MEFLPGSVDEELEGRSLATSWNAKLIGWSNSISKGGETLQILQGPQDGNGISVIDESNATVDLDANATETENLQFVTGGATTMAELQVGGNTYKLDGIEAGEAVSTTTPRSAIKQIYGISGSSSIGHGMLNLEF</sequence>
<evidence type="ECO:0000313" key="1">
    <source>
        <dbReference type="EMBL" id="GAH80555.1"/>
    </source>
</evidence>
<proteinExistence type="predicted"/>
<reference evidence="1" key="1">
    <citation type="journal article" date="2014" name="Front. Microbiol.">
        <title>High frequency of phylogenetically diverse reductive dehalogenase-homologous genes in deep subseafloor sedimentary metagenomes.</title>
        <authorList>
            <person name="Kawai M."/>
            <person name="Futagami T."/>
            <person name="Toyoda A."/>
            <person name="Takaki Y."/>
            <person name="Nishi S."/>
            <person name="Hori S."/>
            <person name="Arai W."/>
            <person name="Tsubouchi T."/>
            <person name="Morono Y."/>
            <person name="Uchiyama I."/>
            <person name="Ito T."/>
            <person name="Fujiyama A."/>
            <person name="Inagaki F."/>
            <person name="Takami H."/>
        </authorList>
    </citation>
    <scope>NUCLEOTIDE SEQUENCE</scope>
    <source>
        <strain evidence="1">Expedition CK06-06</strain>
    </source>
</reference>
<dbReference type="EMBL" id="BARU01043364">
    <property type="protein sequence ID" value="GAH80555.1"/>
    <property type="molecule type" value="Genomic_DNA"/>
</dbReference>